<dbReference type="OrthoDB" id="6366153at2759"/>
<comment type="subcellular location">
    <subcellularLocation>
        <location evidence="2">Nucleus</location>
    </subcellularLocation>
</comment>
<name>A0A6A4WYE4_AMPAM</name>
<evidence type="ECO:0000259" key="14">
    <source>
        <dbReference type="PROSITE" id="PS50103"/>
    </source>
</evidence>
<sequence>MLYTPRNLRLLVPLGWSSPGDMARALDIMRQRARGHNLSVCHMYNMGVCTAADCVRLHVCHRHVLDKCPLDNCGLIHSVVDSAHNMHALMKAGLSDTPVSEVLRRLREQIRRYPTRPSLCNSVYSGQGCQRHCLRLHYCEAFARARCKYGDRCYKSHSLRDAHNERVLTFFGWTDEEVLGVLKAKDSAISGSPIAKDETPAKGHDDAEGTGYQDLTEESGSGEGTETIAKKDGAKQRKRDREGLERTKGKAEEEVDMERQEWRRKEEEWNCRQKHWERLEKTWQEKEKEWESKEQKFVQKEKQLQEELKTLTEKQTRDQETLAIHEREREALEQLREQEQKKREHDEENYRKEMAEKEAQCQELTEKHTQLLTNYTASEETVTTMKRMNFELGQQLVTLQMLLKESEDRDVDKAKAQETKKGKDAETQADTIREQIKKQRECLECSICLGVFKKPVTLGCSHTFCRGCIEEASRAQPLGYGGGQSRQCPMCRQMTSSLVPCLALENLASYLSDDAPKQQPGAVGVRKTTNAQSTGDSGQGRTCVRCSDLLGRALRSRVACDHRVLRPTEPVTF</sequence>
<dbReference type="PROSITE" id="PS00518">
    <property type="entry name" value="ZF_RING_1"/>
    <property type="match status" value="1"/>
</dbReference>
<feature type="compositionally biased region" description="Basic and acidic residues" evidence="12">
    <location>
        <begin position="195"/>
        <end position="207"/>
    </location>
</feature>
<dbReference type="GO" id="GO:0031491">
    <property type="term" value="F:nucleosome binding"/>
    <property type="evidence" value="ECO:0007669"/>
    <property type="project" value="TreeGrafter"/>
</dbReference>
<dbReference type="SMART" id="SM00184">
    <property type="entry name" value="RING"/>
    <property type="match status" value="1"/>
</dbReference>
<dbReference type="Proteomes" id="UP000440578">
    <property type="component" value="Unassembled WGS sequence"/>
</dbReference>
<evidence type="ECO:0000256" key="3">
    <source>
        <dbReference type="ARBA" id="ARBA00012483"/>
    </source>
</evidence>
<reference evidence="15 16" key="1">
    <citation type="submission" date="2019-07" db="EMBL/GenBank/DDBJ databases">
        <title>Draft genome assembly of a fouling barnacle, Amphibalanus amphitrite (Darwin, 1854): The first reference genome for Thecostraca.</title>
        <authorList>
            <person name="Kim W."/>
        </authorList>
    </citation>
    <scope>NUCLEOTIDE SEQUENCE [LARGE SCALE GENOMIC DNA]</scope>
    <source>
        <strain evidence="15">SNU_AA5</strain>
        <tissue evidence="15">Soma without cirri and trophi</tissue>
    </source>
</reference>
<evidence type="ECO:0000256" key="5">
    <source>
        <dbReference type="ARBA" id="ARBA00022723"/>
    </source>
</evidence>
<keyword evidence="4" id="KW-0808">Transferase</keyword>
<dbReference type="InterPro" id="IPR027370">
    <property type="entry name" value="Znf-RING_euk"/>
</dbReference>
<organism evidence="15 16">
    <name type="scientific">Amphibalanus amphitrite</name>
    <name type="common">Striped barnacle</name>
    <name type="synonym">Balanus amphitrite</name>
    <dbReference type="NCBI Taxonomy" id="1232801"/>
    <lineage>
        <taxon>Eukaryota</taxon>
        <taxon>Metazoa</taxon>
        <taxon>Ecdysozoa</taxon>
        <taxon>Arthropoda</taxon>
        <taxon>Crustacea</taxon>
        <taxon>Multicrustacea</taxon>
        <taxon>Cirripedia</taxon>
        <taxon>Thoracica</taxon>
        <taxon>Thoracicalcarea</taxon>
        <taxon>Balanomorpha</taxon>
        <taxon>Balanoidea</taxon>
        <taxon>Balanidae</taxon>
        <taxon>Amphibalaninae</taxon>
        <taxon>Amphibalanus</taxon>
    </lineage>
</organism>
<dbReference type="InterPro" id="IPR051657">
    <property type="entry name" value="RNF168/RNF169_E3_ubiq-ligase"/>
</dbReference>
<evidence type="ECO:0000256" key="6">
    <source>
        <dbReference type="ARBA" id="ARBA00022763"/>
    </source>
</evidence>
<dbReference type="PANTHER" id="PTHR23328:SF0">
    <property type="entry name" value="RING-TYPE DOMAIN-CONTAINING PROTEIN"/>
    <property type="match status" value="1"/>
</dbReference>
<feature type="domain" description="C3H1-type" evidence="14">
    <location>
        <begin position="138"/>
        <end position="160"/>
    </location>
</feature>
<dbReference type="PROSITE" id="PS50103">
    <property type="entry name" value="ZF_C3H1"/>
    <property type="match status" value="1"/>
</dbReference>
<proteinExistence type="predicted"/>
<dbReference type="GO" id="GO:0005634">
    <property type="term" value="C:nucleus"/>
    <property type="evidence" value="ECO:0007669"/>
    <property type="project" value="UniProtKB-SubCell"/>
</dbReference>
<gene>
    <name evidence="15" type="ORF">FJT64_021187</name>
</gene>
<dbReference type="GO" id="GO:0006302">
    <property type="term" value="P:double-strand break repair"/>
    <property type="evidence" value="ECO:0007669"/>
    <property type="project" value="TreeGrafter"/>
</dbReference>
<dbReference type="InterPro" id="IPR000571">
    <property type="entry name" value="Znf_CCCH"/>
</dbReference>
<evidence type="ECO:0000256" key="9">
    <source>
        <dbReference type="ARBA" id="ARBA00022833"/>
    </source>
</evidence>
<dbReference type="Gene3D" id="3.30.40.10">
    <property type="entry name" value="Zinc/RING finger domain, C3HC4 (zinc finger)"/>
    <property type="match status" value="1"/>
</dbReference>
<feature type="compositionally biased region" description="Basic and acidic residues" evidence="12">
    <location>
        <begin position="228"/>
        <end position="259"/>
    </location>
</feature>
<feature type="domain" description="RING-type" evidence="13">
    <location>
        <begin position="445"/>
        <end position="492"/>
    </location>
</feature>
<feature type="region of interest" description="Disordered" evidence="12">
    <location>
        <begin position="191"/>
        <end position="259"/>
    </location>
</feature>
<evidence type="ECO:0000256" key="11">
    <source>
        <dbReference type="PROSITE-ProRule" id="PRU00723"/>
    </source>
</evidence>
<evidence type="ECO:0000313" key="15">
    <source>
        <dbReference type="EMBL" id="KAF0307488.1"/>
    </source>
</evidence>
<keyword evidence="7 11" id="KW-0863">Zinc-finger</keyword>
<evidence type="ECO:0000256" key="4">
    <source>
        <dbReference type="ARBA" id="ARBA00022679"/>
    </source>
</evidence>
<evidence type="ECO:0000313" key="16">
    <source>
        <dbReference type="Proteomes" id="UP000440578"/>
    </source>
</evidence>
<evidence type="ECO:0000259" key="13">
    <source>
        <dbReference type="PROSITE" id="PS50089"/>
    </source>
</evidence>
<dbReference type="PANTHER" id="PTHR23328">
    <property type="entry name" value="RING-TYPE DOMAIN-CONTAINING PROTEIN"/>
    <property type="match status" value="1"/>
</dbReference>
<evidence type="ECO:0000256" key="12">
    <source>
        <dbReference type="SAM" id="MobiDB-lite"/>
    </source>
</evidence>
<feature type="region of interest" description="Disordered" evidence="12">
    <location>
        <begin position="329"/>
        <end position="350"/>
    </location>
</feature>
<keyword evidence="9 11" id="KW-0862">Zinc</keyword>
<keyword evidence="16" id="KW-1185">Reference proteome</keyword>
<accession>A0A6A4WYE4</accession>
<keyword evidence="10" id="KW-0539">Nucleus</keyword>
<dbReference type="GO" id="GO:0061630">
    <property type="term" value="F:ubiquitin protein ligase activity"/>
    <property type="evidence" value="ECO:0007669"/>
    <property type="project" value="UniProtKB-EC"/>
</dbReference>
<feature type="region of interest" description="Disordered" evidence="12">
    <location>
        <begin position="518"/>
        <end position="541"/>
    </location>
</feature>
<dbReference type="EC" id="2.3.2.27" evidence="3"/>
<dbReference type="InterPro" id="IPR013083">
    <property type="entry name" value="Znf_RING/FYVE/PHD"/>
</dbReference>
<protein>
    <recommendedName>
        <fullName evidence="3">RING-type E3 ubiquitin transferase</fullName>
        <ecNumber evidence="3">2.3.2.27</ecNumber>
    </recommendedName>
</protein>
<dbReference type="PROSITE" id="PS50089">
    <property type="entry name" value="ZF_RING_2"/>
    <property type="match status" value="1"/>
</dbReference>
<dbReference type="EMBL" id="VIIS01000566">
    <property type="protein sequence ID" value="KAF0307488.1"/>
    <property type="molecule type" value="Genomic_DNA"/>
</dbReference>
<dbReference type="Pfam" id="PF13445">
    <property type="entry name" value="zf-RING_UBOX"/>
    <property type="match status" value="1"/>
</dbReference>
<feature type="compositionally biased region" description="Polar residues" evidence="12">
    <location>
        <begin position="527"/>
        <end position="540"/>
    </location>
</feature>
<dbReference type="GO" id="GO:0035861">
    <property type="term" value="C:site of double-strand break"/>
    <property type="evidence" value="ECO:0007669"/>
    <property type="project" value="TreeGrafter"/>
</dbReference>
<comment type="catalytic activity">
    <reaction evidence="1">
        <text>S-ubiquitinyl-[E2 ubiquitin-conjugating enzyme]-L-cysteine + [acceptor protein]-L-lysine = [E2 ubiquitin-conjugating enzyme]-L-cysteine + N(6)-ubiquitinyl-[acceptor protein]-L-lysine.</text>
        <dbReference type="EC" id="2.3.2.27"/>
    </reaction>
</comment>
<evidence type="ECO:0000256" key="1">
    <source>
        <dbReference type="ARBA" id="ARBA00000900"/>
    </source>
</evidence>
<comment type="caution">
    <text evidence="15">The sequence shown here is derived from an EMBL/GenBank/DDBJ whole genome shotgun (WGS) entry which is preliminary data.</text>
</comment>
<evidence type="ECO:0000256" key="8">
    <source>
        <dbReference type="ARBA" id="ARBA00022786"/>
    </source>
</evidence>
<dbReference type="InterPro" id="IPR017907">
    <property type="entry name" value="Znf_RING_CS"/>
</dbReference>
<evidence type="ECO:0000256" key="7">
    <source>
        <dbReference type="ARBA" id="ARBA00022771"/>
    </source>
</evidence>
<dbReference type="SUPFAM" id="SSF57850">
    <property type="entry name" value="RING/U-box"/>
    <property type="match status" value="1"/>
</dbReference>
<keyword evidence="6" id="KW-0227">DNA damage</keyword>
<dbReference type="AlphaFoldDB" id="A0A6A4WYE4"/>
<dbReference type="GO" id="GO:0008270">
    <property type="term" value="F:zinc ion binding"/>
    <property type="evidence" value="ECO:0007669"/>
    <property type="project" value="UniProtKB-KW"/>
</dbReference>
<feature type="zinc finger region" description="C3H1-type" evidence="11">
    <location>
        <begin position="138"/>
        <end position="160"/>
    </location>
</feature>
<feature type="region of interest" description="Disordered" evidence="12">
    <location>
        <begin position="408"/>
        <end position="428"/>
    </location>
</feature>
<evidence type="ECO:0000256" key="2">
    <source>
        <dbReference type="ARBA" id="ARBA00004123"/>
    </source>
</evidence>
<keyword evidence="8" id="KW-0833">Ubl conjugation pathway</keyword>
<evidence type="ECO:0000256" key="10">
    <source>
        <dbReference type="ARBA" id="ARBA00023242"/>
    </source>
</evidence>
<keyword evidence="5 11" id="KW-0479">Metal-binding</keyword>
<dbReference type="InterPro" id="IPR001841">
    <property type="entry name" value="Znf_RING"/>
</dbReference>